<dbReference type="EMBL" id="JAUHTR010000014">
    <property type="protein sequence ID" value="MDN4526730.1"/>
    <property type="molecule type" value="Genomic_DNA"/>
</dbReference>
<dbReference type="Proteomes" id="UP001172721">
    <property type="component" value="Unassembled WGS sequence"/>
</dbReference>
<dbReference type="Pfam" id="PF00534">
    <property type="entry name" value="Glycos_transf_1"/>
    <property type="match status" value="1"/>
</dbReference>
<sequence length="401" mass="45762">MMKKKILIASFDLAIGGVERSLIGLLNSIDYSRYDVDLMLFKHEGEFLPLLPEGPRLLNEIAEYTTFRKSIKQVMQQRAFPILFSRVFARCAGALHGRLSGSAEPGYYIIQYGWKFALPYLPKLKGEYDTAISFLWPHYFVAEKVKAKKKIGWIHTDYSTISVNQAEEAKMWEQMDHLVAVSEGCKDSFLSVFPHFQDRMEVIENILTPEFIYEQARVSDLPKLTKHANETILVTVGRLSHAKGIDDAVKACRKIVDQGYQVKWYVVGYGPLENELKRLIDELTLHEHFILLGKQTNPYPFIKACDIYVQPSRYEGKAVTVREAQILEKPVLITDFPTSKSQLEDGVDGVIIRQGVEGIAEGIIQLINNHQKVASLRENIKNRSYGNAKEVEKLYELIEMA</sequence>
<evidence type="ECO:0000313" key="3">
    <source>
        <dbReference type="Proteomes" id="UP001172721"/>
    </source>
</evidence>
<comment type="caution">
    <text evidence="2">The sequence shown here is derived from an EMBL/GenBank/DDBJ whole genome shotgun (WGS) entry which is preliminary data.</text>
</comment>
<feature type="domain" description="Glycosyl transferase family 1" evidence="1">
    <location>
        <begin position="223"/>
        <end position="382"/>
    </location>
</feature>
<keyword evidence="3" id="KW-1185">Reference proteome</keyword>
<dbReference type="PANTHER" id="PTHR12526:SF630">
    <property type="entry name" value="GLYCOSYLTRANSFERASE"/>
    <property type="match status" value="1"/>
</dbReference>
<accession>A0ABT8I1Z1</accession>
<dbReference type="CDD" id="cd03811">
    <property type="entry name" value="GT4_GT28_WabH-like"/>
    <property type="match status" value="1"/>
</dbReference>
<keyword evidence="2" id="KW-0328">Glycosyltransferase</keyword>
<evidence type="ECO:0000259" key="1">
    <source>
        <dbReference type="Pfam" id="PF00534"/>
    </source>
</evidence>
<organism evidence="2 3">
    <name type="scientific">Fictibacillus fluitans</name>
    <dbReference type="NCBI Taxonomy" id="3058422"/>
    <lineage>
        <taxon>Bacteria</taxon>
        <taxon>Bacillati</taxon>
        <taxon>Bacillota</taxon>
        <taxon>Bacilli</taxon>
        <taxon>Bacillales</taxon>
        <taxon>Fictibacillaceae</taxon>
        <taxon>Fictibacillus</taxon>
    </lineage>
</organism>
<reference evidence="2" key="1">
    <citation type="submission" date="2023-07" db="EMBL/GenBank/DDBJ databases">
        <title>Fictibacillus sp. isolated from freshwater pond.</title>
        <authorList>
            <person name="Kirdat K."/>
            <person name="Bhat A."/>
            <person name="Mourya A."/>
            <person name="Yadav A."/>
        </authorList>
    </citation>
    <scope>NUCLEOTIDE SEQUENCE</scope>
    <source>
        <strain evidence="2">NE201</strain>
    </source>
</reference>
<dbReference type="RefSeq" id="WP_301167838.1">
    <property type="nucleotide sequence ID" value="NZ_JAUHTR010000014.1"/>
</dbReference>
<dbReference type="PANTHER" id="PTHR12526">
    <property type="entry name" value="GLYCOSYLTRANSFERASE"/>
    <property type="match status" value="1"/>
</dbReference>
<dbReference type="GO" id="GO:0016757">
    <property type="term" value="F:glycosyltransferase activity"/>
    <property type="evidence" value="ECO:0007669"/>
    <property type="project" value="UniProtKB-KW"/>
</dbReference>
<dbReference type="Gene3D" id="3.40.50.2000">
    <property type="entry name" value="Glycogen Phosphorylase B"/>
    <property type="match status" value="2"/>
</dbReference>
<gene>
    <name evidence="2" type="ORF">QYB97_19775</name>
</gene>
<proteinExistence type="predicted"/>
<dbReference type="InterPro" id="IPR001296">
    <property type="entry name" value="Glyco_trans_1"/>
</dbReference>
<protein>
    <submittedName>
        <fullName evidence="2">Glycosyltransferase</fullName>
        <ecNumber evidence="2">2.4.-.-</ecNumber>
    </submittedName>
</protein>
<dbReference type="EC" id="2.4.-.-" evidence="2"/>
<keyword evidence="2" id="KW-0808">Transferase</keyword>
<dbReference type="SUPFAM" id="SSF53756">
    <property type="entry name" value="UDP-Glycosyltransferase/glycogen phosphorylase"/>
    <property type="match status" value="1"/>
</dbReference>
<name>A0ABT8I1Z1_9BACL</name>
<evidence type="ECO:0000313" key="2">
    <source>
        <dbReference type="EMBL" id="MDN4526730.1"/>
    </source>
</evidence>